<dbReference type="EMBL" id="JBHTBE010000002">
    <property type="protein sequence ID" value="MFC7269071.1"/>
    <property type="molecule type" value="Genomic_DNA"/>
</dbReference>
<feature type="transmembrane region" description="Helical" evidence="1">
    <location>
        <begin position="98"/>
        <end position="117"/>
    </location>
</feature>
<reference evidence="3" key="1">
    <citation type="journal article" date="2019" name="Int. J. Syst. Evol. Microbiol.">
        <title>The Global Catalogue of Microorganisms (GCM) 10K type strain sequencing project: providing services to taxonomists for standard genome sequencing and annotation.</title>
        <authorList>
            <consortium name="The Broad Institute Genomics Platform"/>
            <consortium name="The Broad Institute Genome Sequencing Center for Infectious Disease"/>
            <person name="Wu L."/>
            <person name="Ma J."/>
        </authorList>
    </citation>
    <scope>NUCLEOTIDE SEQUENCE [LARGE SCALE GENOMIC DNA]</scope>
    <source>
        <strain evidence="3">CGMCC 1.15772</strain>
    </source>
</reference>
<feature type="transmembrane region" description="Helical" evidence="1">
    <location>
        <begin position="28"/>
        <end position="47"/>
    </location>
</feature>
<evidence type="ECO:0000313" key="2">
    <source>
        <dbReference type="EMBL" id="MFC7269071.1"/>
    </source>
</evidence>
<gene>
    <name evidence="2" type="ORF">ACFQRL_08890</name>
</gene>
<sequence>MSRRRRMRREHPDVETRELRAAVLKERIYLTFTGLAVIVAMHAHGHIEATTALSTLAVTVFAVLLAVFVADVVAHLVAHEALPTRQQLREMVASSFGALGALALPFVFLVLAVVGVWTTDAALRASTIALIVALVAIGYAAIRRVDLTFWQRVIALGAEAALGLAVVGLQLLAHG</sequence>
<feature type="transmembrane region" description="Helical" evidence="1">
    <location>
        <begin position="123"/>
        <end position="142"/>
    </location>
</feature>
<proteinExistence type="predicted"/>
<evidence type="ECO:0000313" key="3">
    <source>
        <dbReference type="Proteomes" id="UP001596507"/>
    </source>
</evidence>
<dbReference type="Proteomes" id="UP001596507">
    <property type="component" value="Unassembled WGS sequence"/>
</dbReference>
<feature type="transmembrane region" description="Helical" evidence="1">
    <location>
        <begin position="154"/>
        <end position="173"/>
    </location>
</feature>
<dbReference type="RefSeq" id="WP_262874003.1">
    <property type="nucleotide sequence ID" value="NZ_BAABKW010000012.1"/>
</dbReference>
<name>A0ABW2HH64_9MICO</name>
<feature type="transmembrane region" description="Helical" evidence="1">
    <location>
        <begin position="53"/>
        <end position="77"/>
    </location>
</feature>
<keyword evidence="1" id="KW-0472">Membrane</keyword>
<evidence type="ECO:0000256" key="1">
    <source>
        <dbReference type="SAM" id="Phobius"/>
    </source>
</evidence>
<keyword evidence="1" id="KW-0812">Transmembrane</keyword>
<comment type="caution">
    <text evidence="2">The sequence shown here is derived from an EMBL/GenBank/DDBJ whole genome shotgun (WGS) entry which is preliminary data.</text>
</comment>
<keyword evidence="3" id="KW-1185">Reference proteome</keyword>
<keyword evidence="1" id="KW-1133">Transmembrane helix</keyword>
<accession>A0ABW2HH64</accession>
<organism evidence="2 3">
    <name type="scientific">Microbacterium fluvii</name>
    <dbReference type="NCBI Taxonomy" id="415215"/>
    <lineage>
        <taxon>Bacteria</taxon>
        <taxon>Bacillati</taxon>
        <taxon>Actinomycetota</taxon>
        <taxon>Actinomycetes</taxon>
        <taxon>Micrococcales</taxon>
        <taxon>Microbacteriaceae</taxon>
        <taxon>Microbacterium</taxon>
    </lineage>
</organism>
<protein>
    <submittedName>
        <fullName evidence="2">Uncharacterized protein</fullName>
    </submittedName>
</protein>